<organism evidence="1 2">
    <name type="scientific">Streptomyces nigra</name>
    <dbReference type="NCBI Taxonomy" id="1827580"/>
    <lineage>
        <taxon>Bacteria</taxon>
        <taxon>Bacillati</taxon>
        <taxon>Actinomycetota</taxon>
        <taxon>Actinomycetes</taxon>
        <taxon>Kitasatosporales</taxon>
        <taxon>Streptomycetaceae</taxon>
        <taxon>Streptomyces</taxon>
    </lineage>
</organism>
<dbReference type="SUPFAM" id="SSF51735">
    <property type="entry name" value="NAD(P)-binding Rossmann-fold domains"/>
    <property type="match status" value="1"/>
</dbReference>
<reference evidence="1 2" key="1">
    <citation type="submission" date="2022-10" db="EMBL/GenBank/DDBJ databases">
        <title>The complete genomes of actinobacterial strains from the NBC collection.</title>
        <authorList>
            <person name="Joergensen T.S."/>
            <person name="Alvarez Arevalo M."/>
            <person name="Sterndorff E.B."/>
            <person name="Faurdal D."/>
            <person name="Vuksanovic O."/>
            <person name="Mourched A.-S."/>
            <person name="Charusanti P."/>
            <person name="Shaw S."/>
            <person name="Blin K."/>
            <person name="Weber T."/>
        </authorList>
    </citation>
    <scope>NUCLEOTIDE SEQUENCE [LARGE SCALE GENOMIC DNA]</scope>
    <source>
        <strain evidence="1 2">NBC_00206</strain>
    </source>
</reference>
<dbReference type="InterPro" id="IPR036291">
    <property type="entry name" value="NAD(P)-bd_dom_sf"/>
</dbReference>
<proteinExistence type="predicted"/>
<keyword evidence="2" id="KW-1185">Reference proteome</keyword>
<protein>
    <submittedName>
        <fullName evidence="1">SDR family oxidoreductase</fullName>
    </submittedName>
</protein>
<dbReference type="Pfam" id="PF13561">
    <property type="entry name" value="adh_short_C2"/>
    <property type="match status" value="1"/>
</dbReference>
<evidence type="ECO:0000313" key="2">
    <source>
        <dbReference type="Proteomes" id="UP001622690"/>
    </source>
</evidence>
<accession>A0ABZ1J3G1</accession>
<name>A0ABZ1J3G1_9ACTN</name>
<dbReference type="Proteomes" id="UP001622690">
    <property type="component" value="Chromosome"/>
</dbReference>
<dbReference type="RefSeq" id="WP_381811335.1">
    <property type="nucleotide sequence ID" value="NZ_CP108125.1"/>
</dbReference>
<gene>
    <name evidence="1" type="ORF">OHU27_33465</name>
</gene>
<dbReference type="InterPro" id="IPR002347">
    <property type="entry name" value="SDR_fam"/>
</dbReference>
<dbReference type="Gene3D" id="3.40.50.720">
    <property type="entry name" value="NAD(P)-binding Rossmann-like Domain"/>
    <property type="match status" value="1"/>
</dbReference>
<evidence type="ECO:0000313" key="1">
    <source>
        <dbReference type="EMBL" id="WTO87085.1"/>
    </source>
</evidence>
<dbReference type="EMBL" id="CP108125">
    <property type="protein sequence ID" value="WTO87085.1"/>
    <property type="molecule type" value="Genomic_DNA"/>
</dbReference>
<sequence length="64" mass="6547">MRTEGTVAMLGDNAEVMNRTNVRGKVGEPEEIAEIVSFLAGPASSYVNGAVLIADGGELSALPA</sequence>